<protein>
    <submittedName>
        <fullName evidence="2">Uncharacterized protein</fullName>
    </submittedName>
</protein>
<keyword evidence="3" id="KW-1185">Reference proteome</keyword>
<gene>
    <name evidence="2" type="ORF">ACFFGV_13625</name>
</gene>
<keyword evidence="1" id="KW-0472">Membrane</keyword>
<evidence type="ECO:0000313" key="2">
    <source>
        <dbReference type="EMBL" id="MFC0524611.1"/>
    </source>
</evidence>
<evidence type="ECO:0000313" key="3">
    <source>
        <dbReference type="Proteomes" id="UP001589836"/>
    </source>
</evidence>
<dbReference type="RefSeq" id="WP_377348751.1">
    <property type="nucleotide sequence ID" value="NZ_JBHLTP010000011.1"/>
</dbReference>
<sequence length="54" mass="6407">MNQIKYNKWLLLVLWVLALTYLIGYWMGHNLLPITDWVRTIFEPLHIAMFGDGS</sequence>
<name>A0ABV6LQD1_9BACI</name>
<feature type="transmembrane region" description="Helical" evidence="1">
    <location>
        <begin position="9"/>
        <end position="28"/>
    </location>
</feature>
<accession>A0ABV6LQD1</accession>
<keyword evidence="1" id="KW-0812">Transmembrane</keyword>
<dbReference type="EMBL" id="JBHLTP010000011">
    <property type="protein sequence ID" value="MFC0524611.1"/>
    <property type="molecule type" value="Genomic_DNA"/>
</dbReference>
<dbReference type="Proteomes" id="UP001589836">
    <property type="component" value="Unassembled WGS sequence"/>
</dbReference>
<organism evidence="2 3">
    <name type="scientific">Pontibacillus salicampi</name>
    <dbReference type="NCBI Taxonomy" id="1449801"/>
    <lineage>
        <taxon>Bacteria</taxon>
        <taxon>Bacillati</taxon>
        <taxon>Bacillota</taxon>
        <taxon>Bacilli</taxon>
        <taxon>Bacillales</taxon>
        <taxon>Bacillaceae</taxon>
        <taxon>Pontibacillus</taxon>
    </lineage>
</organism>
<reference evidence="2 3" key="1">
    <citation type="submission" date="2024-09" db="EMBL/GenBank/DDBJ databases">
        <authorList>
            <person name="Sun Q."/>
            <person name="Mori K."/>
        </authorList>
    </citation>
    <scope>NUCLEOTIDE SEQUENCE [LARGE SCALE GENOMIC DNA]</scope>
    <source>
        <strain evidence="2 3">NCAIM B.02529</strain>
    </source>
</reference>
<comment type="caution">
    <text evidence="2">The sequence shown here is derived from an EMBL/GenBank/DDBJ whole genome shotgun (WGS) entry which is preliminary data.</text>
</comment>
<proteinExistence type="predicted"/>
<keyword evidence="1" id="KW-1133">Transmembrane helix</keyword>
<evidence type="ECO:0000256" key="1">
    <source>
        <dbReference type="SAM" id="Phobius"/>
    </source>
</evidence>